<keyword evidence="18" id="KW-0406">Ion transport</keyword>
<evidence type="ECO:0000256" key="22">
    <source>
        <dbReference type="ARBA" id="ARBA00024167"/>
    </source>
</evidence>
<evidence type="ECO:0000256" key="30">
    <source>
        <dbReference type="ARBA" id="ARBA00036683"/>
    </source>
</evidence>
<evidence type="ECO:0000256" key="25">
    <source>
        <dbReference type="ARBA" id="ARBA00034269"/>
    </source>
</evidence>
<dbReference type="GeneTree" id="ENSGT00950000182869"/>
<evidence type="ECO:0000256" key="37">
    <source>
        <dbReference type="ARBA" id="ARBA00046417"/>
    </source>
</evidence>
<evidence type="ECO:0000256" key="1">
    <source>
        <dbReference type="ARBA" id="ARBA00004314"/>
    </source>
</evidence>
<evidence type="ECO:0000256" key="8">
    <source>
        <dbReference type="ARBA" id="ARBA00022499"/>
    </source>
</evidence>
<name>A0A4W5LPN6_9TELE</name>
<keyword evidence="17" id="KW-0520">NAD</keyword>
<keyword evidence="13" id="KW-1000">Mitochondrion outer membrane</keyword>
<dbReference type="PROSITE" id="PS00558">
    <property type="entry name" value="EUKARYOTIC_PORIN"/>
    <property type="match status" value="1"/>
</dbReference>
<evidence type="ECO:0000256" key="3">
    <source>
        <dbReference type="ARBA" id="ARBA00004651"/>
    </source>
</evidence>
<evidence type="ECO:0000256" key="13">
    <source>
        <dbReference type="ARBA" id="ARBA00022787"/>
    </source>
</evidence>
<comment type="catalytic activity">
    <reaction evidence="30">
        <text>L-glutamate(out) = L-glutamate(in)</text>
        <dbReference type="Rhea" id="RHEA:66336"/>
        <dbReference type="ChEBI" id="CHEBI:29985"/>
    </reaction>
</comment>
<evidence type="ECO:0000256" key="21">
    <source>
        <dbReference type="ARBA" id="ARBA00023136"/>
    </source>
</evidence>
<proteinExistence type="inferred from homology"/>
<evidence type="ECO:0000256" key="5">
    <source>
        <dbReference type="ARBA" id="ARBA00022448"/>
    </source>
</evidence>
<evidence type="ECO:0000313" key="38">
    <source>
        <dbReference type="Ensembl" id="ENSHHUP00000027867.1"/>
    </source>
</evidence>
<accession>A0A4W5LPN6</accession>
<evidence type="ECO:0000256" key="36">
    <source>
        <dbReference type="ARBA" id="ARBA00045025"/>
    </source>
</evidence>
<organism evidence="38 39">
    <name type="scientific">Hucho hucho</name>
    <name type="common">huchen</name>
    <dbReference type="NCBI Taxonomy" id="62062"/>
    <lineage>
        <taxon>Eukaryota</taxon>
        <taxon>Metazoa</taxon>
        <taxon>Chordata</taxon>
        <taxon>Craniata</taxon>
        <taxon>Vertebrata</taxon>
        <taxon>Euteleostomi</taxon>
        <taxon>Actinopterygii</taxon>
        <taxon>Neopterygii</taxon>
        <taxon>Teleostei</taxon>
        <taxon>Protacanthopterygii</taxon>
        <taxon>Salmoniformes</taxon>
        <taxon>Salmonidae</taxon>
        <taxon>Salmoninae</taxon>
        <taxon>Hucho</taxon>
    </lineage>
</organism>
<comment type="catalytic activity">
    <reaction evidence="28">
        <text>dopamine(out) = dopamine(in)</text>
        <dbReference type="Rhea" id="RHEA:73863"/>
        <dbReference type="ChEBI" id="CHEBI:59905"/>
    </reaction>
</comment>
<evidence type="ECO:0000256" key="6">
    <source>
        <dbReference type="ARBA" id="ARBA00022452"/>
    </source>
</evidence>
<dbReference type="GO" id="GO:0006915">
    <property type="term" value="P:apoptotic process"/>
    <property type="evidence" value="ECO:0007669"/>
    <property type="project" value="UniProtKB-KW"/>
</dbReference>
<evidence type="ECO:0000256" key="33">
    <source>
        <dbReference type="ARBA" id="ARBA00044897"/>
    </source>
</evidence>
<evidence type="ECO:0000256" key="14">
    <source>
        <dbReference type="ARBA" id="ARBA00022840"/>
    </source>
</evidence>
<comment type="catalytic activity">
    <reaction evidence="25">
        <text>Mg(2+)(in) = Mg(2+)(out)</text>
        <dbReference type="Rhea" id="RHEA:29827"/>
        <dbReference type="ChEBI" id="CHEBI:18420"/>
    </reaction>
</comment>
<evidence type="ECO:0000256" key="27">
    <source>
        <dbReference type="ARBA" id="ARBA00036239"/>
    </source>
</evidence>
<keyword evidence="16" id="KW-0007">Acetylation</keyword>
<evidence type="ECO:0000256" key="31">
    <source>
        <dbReference type="ARBA" id="ARBA00036778"/>
    </source>
</evidence>
<keyword evidence="11" id="KW-0053">Apoptosis</keyword>
<reference evidence="38" key="3">
    <citation type="submission" date="2025-09" db="UniProtKB">
        <authorList>
            <consortium name="Ensembl"/>
        </authorList>
    </citation>
    <scope>IDENTIFICATION</scope>
</reference>
<comment type="catalytic activity">
    <reaction evidence="33">
        <text>ATP(in) = ATP(out)</text>
        <dbReference type="Rhea" id="RHEA:75687"/>
        <dbReference type="ChEBI" id="CHEBI:30616"/>
    </reaction>
</comment>
<evidence type="ECO:0000256" key="4">
    <source>
        <dbReference type="ARBA" id="ARBA00007780"/>
    </source>
</evidence>
<comment type="catalytic activity">
    <reaction evidence="32">
        <text>Fe(III)-[cytochrome c](out) = Fe(III)-[cytochrome c](in)</text>
        <dbReference type="Rhea" id="RHEA:79311"/>
        <dbReference type="Rhea" id="RHEA-COMP:14399"/>
        <dbReference type="ChEBI" id="CHEBI:29034"/>
    </reaction>
</comment>
<evidence type="ECO:0000256" key="11">
    <source>
        <dbReference type="ARBA" id="ARBA00022703"/>
    </source>
</evidence>
<dbReference type="GO" id="GO:0045121">
    <property type="term" value="C:membrane raft"/>
    <property type="evidence" value="ECO:0007669"/>
    <property type="project" value="UniProtKB-SubCell"/>
</dbReference>
<dbReference type="GO" id="GO:0008308">
    <property type="term" value="F:voltage-gated monoatomic anion channel activity"/>
    <property type="evidence" value="ECO:0007669"/>
    <property type="project" value="InterPro"/>
</dbReference>
<sequence>MAVPPTYVDLGKSAKDVFTKGYGFGLIKLDLKTKSENGLEFTSTGSANTETSKVAGALETKYKWAEHGLTFTEKWNTDNTLGTEITLEDQVRTMCSLDQGKSGKIKTGYKREHINLGCDVDYDINGTAVHGMAVVGYEGWLAGYQMTFEAGKNRVTQSNFAVGYKTDEFQLHTNVNDGTEFGGSIYQKVNDQLETAVDLAWTAGNSNTHFGIAAKYQIDADASFSARVNNSSLVGLGYTQTLKPGIKLTLSALLDGKNINTGGHKLGLGLEFEA</sequence>
<evidence type="ECO:0000256" key="19">
    <source>
        <dbReference type="ARBA" id="ARBA00023114"/>
    </source>
</evidence>
<evidence type="ECO:0000313" key="39">
    <source>
        <dbReference type="Proteomes" id="UP000314982"/>
    </source>
</evidence>
<keyword evidence="7" id="KW-1003">Cell membrane</keyword>
<dbReference type="InterPro" id="IPR001925">
    <property type="entry name" value="Porin_Euk"/>
</dbReference>
<keyword evidence="8" id="KW-1017">Isopeptide bond</keyword>
<dbReference type="InterPro" id="IPR023614">
    <property type="entry name" value="Porin_dom_sf"/>
</dbReference>
<reference evidence="39" key="1">
    <citation type="submission" date="2018-06" db="EMBL/GenBank/DDBJ databases">
        <title>Genome assembly of Danube salmon.</title>
        <authorList>
            <person name="Macqueen D.J."/>
            <person name="Gundappa M.K."/>
        </authorList>
    </citation>
    <scope>NUCLEOTIDE SEQUENCE [LARGE SCALE GENOMIC DNA]</scope>
</reference>
<keyword evidence="20" id="KW-0496">Mitochondrion</keyword>
<comment type="subunit">
    <text evidence="37">Homodimer and homotrimer; in response to cyclic AMP or calcium; oligomerization is required for scramblase activity. Component of the mitochondrial permeability transition pore complex (mPTPC), at least composed of SPG7, VDAC1 and PPIF. Interacts with SPG7, NIPSNAP2 and SLC25A30. Interacts with hexokinases including HK1. The HK1-VDAC1 complex interacts with ATF2. Interacts with BCL2L1. Interacts with BAK1. Interacts with RTL10/BOP (via BH3 domain). Interacts with amyloid-beta and APP; induces VDAC1 dephosphorylation. Interacts with TMEM41B. Interacts with BCAP31. Interacts with HSPA9; this interaction couples ITPR1 to VDAC1.</text>
</comment>
<keyword evidence="5" id="KW-0813">Transport</keyword>
<dbReference type="Proteomes" id="UP000314982">
    <property type="component" value="Unassembled WGS sequence"/>
</dbReference>
<evidence type="ECO:0000256" key="2">
    <source>
        <dbReference type="ARBA" id="ARBA00004374"/>
    </source>
</evidence>
<dbReference type="GO" id="GO:0015288">
    <property type="term" value="F:porin activity"/>
    <property type="evidence" value="ECO:0007669"/>
    <property type="project" value="UniProtKB-KW"/>
</dbReference>
<evidence type="ECO:0000256" key="26">
    <source>
        <dbReference type="ARBA" id="ARBA00034430"/>
    </source>
</evidence>
<dbReference type="FunFam" id="2.40.160.10:FF:000001">
    <property type="entry name" value="Voltage-dependent anion-selective channel protein 2"/>
    <property type="match status" value="1"/>
</dbReference>
<keyword evidence="21" id="KW-0472">Membrane</keyword>
<evidence type="ECO:0000256" key="34">
    <source>
        <dbReference type="ARBA" id="ARBA00044941"/>
    </source>
</evidence>
<reference evidence="38" key="2">
    <citation type="submission" date="2025-08" db="UniProtKB">
        <authorList>
            <consortium name="Ensembl"/>
        </authorList>
    </citation>
    <scope>IDENTIFICATION</scope>
</reference>
<comment type="subcellular location">
    <subcellularLocation>
        <location evidence="3">Cell membrane</location>
        <topology evidence="3">Multi-pass membrane protein</topology>
    </subcellularLocation>
    <subcellularLocation>
        <location evidence="1">Membrane raft</location>
        <topology evidence="1">Multi-pass membrane protein</topology>
    </subcellularLocation>
    <subcellularLocation>
        <location evidence="2">Mitochondrion outer membrane</location>
        <topology evidence="2">Multi-pass membrane protein</topology>
    </subcellularLocation>
</comment>
<evidence type="ECO:0000256" key="17">
    <source>
        <dbReference type="ARBA" id="ARBA00023027"/>
    </source>
</evidence>
<comment type="catalytic activity">
    <reaction evidence="26">
        <text>K(+)(in) = K(+)(out)</text>
        <dbReference type="Rhea" id="RHEA:29463"/>
        <dbReference type="ChEBI" id="CHEBI:29103"/>
    </reaction>
</comment>
<dbReference type="Ensembl" id="ENSHHUT00000028985.1">
    <property type="protein sequence ID" value="ENSHHUP00000027867.1"/>
    <property type="gene ID" value="ENSHHUG00000017359.1"/>
</dbReference>
<dbReference type="Pfam" id="PF01459">
    <property type="entry name" value="Porin_3"/>
    <property type="match status" value="1"/>
</dbReference>
<comment type="catalytic activity">
    <reaction evidence="31">
        <text>acetylcholine(in) = acetylcholine(out)</text>
        <dbReference type="Rhea" id="RHEA:74663"/>
        <dbReference type="ChEBI" id="CHEBI:15355"/>
    </reaction>
</comment>
<keyword evidence="15" id="KW-0832">Ubl conjugation</keyword>
<comment type="catalytic activity">
    <reaction evidence="24">
        <text>a 1,2-diacyl-sn-glycero-3-phosphocholine(in) = a 1,2-diacyl-sn-glycero-3-phosphocholine(out)</text>
        <dbReference type="Rhea" id="RHEA:38571"/>
        <dbReference type="ChEBI" id="CHEBI:57643"/>
    </reaction>
</comment>
<keyword evidence="10" id="KW-0812">Transmembrane</keyword>
<keyword evidence="12" id="KW-0547">Nucleotide-binding</keyword>
<evidence type="ECO:0000256" key="28">
    <source>
        <dbReference type="ARBA" id="ARBA00036483"/>
    </source>
</evidence>
<evidence type="ECO:0000256" key="9">
    <source>
        <dbReference type="ARBA" id="ARBA00022553"/>
    </source>
</evidence>
<evidence type="ECO:0000256" key="15">
    <source>
        <dbReference type="ARBA" id="ARBA00022843"/>
    </source>
</evidence>
<dbReference type="AlphaFoldDB" id="A0A4W5LPN6"/>
<dbReference type="Gene3D" id="2.40.160.10">
    <property type="entry name" value="Porin"/>
    <property type="match status" value="1"/>
</dbReference>
<comment type="function">
    <text evidence="34">Catalyzes the scrambling of phospholipids across the outer mitochondrial membrane; the mechanism is unrelated to channel activity and is capable of translocating both anionic and zwitterionic phospholipids.</text>
</comment>
<dbReference type="GO" id="GO:0005741">
    <property type="term" value="C:mitochondrial outer membrane"/>
    <property type="evidence" value="ECO:0007669"/>
    <property type="project" value="UniProtKB-SubCell"/>
</dbReference>
<dbReference type="PANTHER" id="PTHR11743:SF13">
    <property type="entry name" value="VOLTAGE-DEPENDENT ANION-SELECTIVE CHANNEL PROTEIN 1"/>
    <property type="match status" value="1"/>
</dbReference>
<evidence type="ECO:0000256" key="16">
    <source>
        <dbReference type="ARBA" id="ARBA00022990"/>
    </source>
</evidence>
<comment type="catalytic activity">
    <reaction evidence="22">
        <text>chloride(in) = chloride(out)</text>
        <dbReference type="Rhea" id="RHEA:29823"/>
        <dbReference type="ChEBI" id="CHEBI:17996"/>
    </reaction>
</comment>
<evidence type="ECO:0000256" key="20">
    <source>
        <dbReference type="ARBA" id="ARBA00023128"/>
    </source>
</evidence>
<evidence type="ECO:0000256" key="12">
    <source>
        <dbReference type="ARBA" id="ARBA00022741"/>
    </source>
</evidence>
<keyword evidence="39" id="KW-1185">Reference proteome</keyword>
<evidence type="ECO:0000256" key="32">
    <source>
        <dbReference type="ARBA" id="ARBA00044892"/>
    </source>
</evidence>
<evidence type="ECO:0000256" key="23">
    <source>
        <dbReference type="ARBA" id="ARBA00024479"/>
    </source>
</evidence>
<keyword evidence="14" id="KW-0067">ATP-binding</keyword>
<dbReference type="PRINTS" id="PR00185">
    <property type="entry name" value="EUKARYTPORIN"/>
</dbReference>
<evidence type="ECO:0000256" key="24">
    <source>
        <dbReference type="ARBA" id="ARBA00024631"/>
    </source>
</evidence>
<dbReference type="GO" id="GO:0005886">
    <property type="term" value="C:plasma membrane"/>
    <property type="evidence" value="ECO:0007669"/>
    <property type="project" value="UniProtKB-SubCell"/>
</dbReference>
<comment type="catalytic activity">
    <reaction evidence="27">
        <text>Na(+)(in) = Na(+)(out)</text>
        <dbReference type="Rhea" id="RHEA:34963"/>
        <dbReference type="ChEBI" id="CHEBI:29101"/>
    </reaction>
</comment>
<keyword evidence="9" id="KW-0597">Phosphoprotein</keyword>
<dbReference type="PANTHER" id="PTHR11743">
    <property type="entry name" value="VOLTAGE-DEPENDENT ANION-SELECTIVE CHANNEL"/>
    <property type="match status" value="1"/>
</dbReference>
<protein>
    <recommendedName>
        <fullName evidence="35">Non-selective voltage-gated ion channel VDAC1</fullName>
    </recommendedName>
    <alternativeName>
        <fullName evidence="36">Voltage-dependent anion-selective channel protein 1</fullName>
    </alternativeName>
</protein>
<comment type="similarity">
    <text evidence="4">Belongs to the eukaryotic mitochondrial porin family.</text>
</comment>
<keyword evidence="6" id="KW-1134">Transmembrane beta strand</keyword>
<comment type="catalytic activity">
    <reaction evidence="29">
        <text>Ca(2+)(in) = Ca(2+)(out)</text>
        <dbReference type="Rhea" id="RHEA:29671"/>
        <dbReference type="ChEBI" id="CHEBI:29108"/>
    </reaction>
</comment>
<evidence type="ECO:0000256" key="29">
    <source>
        <dbReference type="ARBA" id="ARBA00036634"/>
    </source>
</evidence>
<evidence type="ECO:0000256" key="18">
    <source>
        <dbReference type="ARBA" id="ARBA00023065"/>
    </source>
</evidence>
<comment type="catalytic activity">
    <reaction evidence="23">
        <text>a 1,2-diacyl-sn-glycero-3-phospho-L-serine(in) = a 1,2-diacyl-sn-glycero-3-phospho-L-serine(out)</text>
        <dbReference type="Rhea" id="RHEA:38663"/>
        <dbReference type="ChEBI" id="CHEBI:57262"/>
    </reaction>
</comment>
<dbReference type="InterPro" id="IPR027246">
    <property type="entry name" value="Porin_Euk/Tom40"/>
</dbReference>
<keyword evidence="19" id="KW-0626">Porin</keyword>
<evidence type="ECO:0000256" key="35">
    <source>
        <dbReference type="ARBA" id="ARBA00044987"/>
    </source>
</evidence>
<dbReference type="GO" id="GO:0005524">
    <property type="term" value="F:ATP binding"/>
    <property type="evidence" value="ECO:0007669"/>
    <property type="project" value="UniProtKB-KW"/>
</dbReference>
<evidence type="ECO:0000256" key="10">
    <source>
        <dbReference type="ARBA" id="ARBA00022692"/>
    </source>
</evidence>
<dbReference type="GO" id="GO:0046930">
    <property type="term" value="C:pore complex"/>
    <property type="evidence" value="ECO:0007669"/>
    <property type="project" value="UniProtKB-KW"/>
</dbReference>
<dbReference type="CDD" id="cd07306">
    <property type="entry name" value="Porin3_VDAC"/>
    <property type="match status" value="1"/>
</dbReference>
<evidence type="ECO:0000256" key="7">
    <source>
        <dbReference type="ARBA" id="ARBA00022475"/>
    </source>
</evidence>